<comment type="function">
    <text evidence="1">DNA polymerase III is a complex, multichain enzyme responsible for most of the replicative synthesis in bacteria. The epsilon subunit contain the editing function and is a proofreading 3'-5' exonuclease.</text>
</comment>
<dbReference type="FunFam" id="3.30.420.10:FF:000045">
    <property type="entry name" value="3'-5' exonuclease DinG"/>
    <property type="match status" value="1"/>
</dbReference>
<name>B3ENH1_CHLPB</name>
<protein>
    <submittedName>
        <fullName evidence="4">DNA-directed DNA polymerase</fullName>
        <ecNumber evidence="4">2.7.7.7</ecNumber>
    </submittedName>
</protein>
<dbReference type="GO" id="GO:0008408">
    <property type="term" value="F:3'-5' exonuclease activity"/>
    <property type="evidence" value="ECO:0007669"/>
    <property type="project" value="TreeGrafter"/>
</dbReference>
<evidence type="ECO:0000259" key="3">
    <source>
        <dbReference type="SMART" id="SM00479"/>
    </source>
</evidence>
<dbReference type="Gene3D" id="3.30.420.10">
    <property type="entry name" value="Ribonuclease H-like superfamily/Ribonuclease H"/>
    <property type="match status" value="1"/>
</dbReference>
<dbReference type="GO" id="GO:0005829">
    <property type="term" value="C:cytosol"/>
    <property type="evidence" value="ECO:0007669"/>
    <property type="project" value="TreeGrafter"/>
</dbReference>
<evidence type="ECO:0000313" key="4">
    <source>
        <dbReference type="EMBL" id="ACE05060.1"/>
    </source>
</evidence>
<keyword evidence="4" id="KW-0548">Nucleotidyltransferase</keyword>
<dbReference type="PANTHER" id="PTHR30231:SF37">
    <property type="entry name" value="EXODEOXYRIBONUCLEASE 10"/>
    <property type="match status" value="1"/>
</dbReference>
<dbReference type="PANTHER" id="PTHR30231">
    <property type="entry name" value="DNA POLYMERASE III SUBUNIT EPSILON"/>
    <property type="match status" value="1"/>
</dbReference>
<dbReference type="OrthoDB" id="9803913at2"/>
<comment type="subunit">
    <text evidence="2">DNA polymerase III contains a core (composed of alpha, epsilon and theta chains) that associates with a tau subunit. This core dimerizes to form the POLIII' complex. PolIII' associates with the gamma complex (composed of gamma, delta, delta', psi and chi chains) and with the beta chain to form the complete DNA polymerase III complex.</text>
</comment>
<dbReference type="GO" id="GO:0003887">
    <property type="term" value="F:DNA-directed DNA polymerase activity"/>
    <property type="evidence" value="ECO:0007669"/>
    <property type="project" value="UniProtKB-KW"/>
</dbReference>
<dbReference type="SUPFAM" id="SSF53098">
    <property type="entry name" value="Ribonuclease H-like"/>
    <property type="match status" value="1"/>
</dbReference>
<dbReference type="InterPro" id="IPR013520">
    <property type="entry name" value="Ribonucl_H"/>
</dbReference>
<reference evidence="4" key="1">
    <citation type="submission" date="2008-06" db="EMBL/GenBank/DDBJ databases">
        <title>Complete sequence of Chlorobium phaeobacteroides BS1.</title>
        <authorList>
            <consortium name="US DOE Joint Genome Institute"/>
            <person name="Lucas S."/>
            <person name="Copeland A."/>
            <person name="Lapidus A."/>
            <person name="Glavina del Rio T."/>
            <person name="Dalin E."/>
            <person name="Tice H."/>
            <person name="Bruce D."/>
            <person name="Goodwin L."/>
            <person name="Pitluck S."/>
            <person name="Schmutz J."/>
            <person name="Larimer F."/>
            <person name="Land M."/>
            <person name="Hauser L."/>
            <person name="Kyrpides N."/>
            <person name="Ovchinnikova G."/>
            <person name="Li T."/>
            <person name="Liu Z."/>
            <person name="Zhao F."/>
            <person name="Overmann J."/>
            <person name="Bryant D.A."/>
            <person name="Richardson P."/>
        </authorList>
    </citation>
    <scope>NUCLEOTIDE SEQUENCE [LARGE SCALE GENOMIC DNA]</scope>
    <source>
        <strain evidence="4">BS1</strain>
    </source>
</reference>
<dbReference type="InterPro" id="IPR036397">
    <property type="entry name" value="RNaseH_sf"/>
</dbReference>
<dbReference type="GO" id="GO:0045004">
    <property type="term" value="P:DNA replication proofreading"/>
    <property type="evidence" value="ECO:0007669"/>
    <property type="project" value="TreeGrafter"/>
</dbReference>
<dbReference type="KEGG" id="cpb:Cphamn1_2155"/>
<dbReference type="GO" id="GO:0003677">
    <property type="term" value="F:DNA binding"/>
    <property type="evidence" value="ECO:0007669"/>
    <property type="project" value="InterPro"/>
</dbReference>
<feature type="domain" description="Exonuclease" evidence="3">
    <location>
        <begin position="12"/>
        <end position="180"/>
    </location>
</feature>
<proteinExistence type="predicted"/>
<keyword evidence="4" id="KW-0808">Transferase</keyword>
<evidence type="ECO:0000256" key="1">
    <source>
        <dbReference type="ARBA" id="ARBA00025483"/>
    </source>
</evidence>
<dbReference type="NCBIfam" id="TIGR00573">
    <property type="entry name" value="dnaq"/>
    <property type="match status" value="1"/>
</dbReference>
<dbReference type="STRING" id="331678.Cphamn1_2155"/>
<dbReference type="InterPro" id="IPR012337">
    <property type="entry name" value="RNaseH-like_sf"/>
</dbReference>
<organism evidence="4">
    <name type="scientific">Chlorobium phaeobacteroides (strain BS1)</name>
    <dbReference type="NCBI Taxonomy" id="331678"/>
    <lineage>
        <taxon>Bacteria</taxon>
        <taxon>Pseudomonadati</taxon>
        <taxon>Chlorobiota</taxon>
        <taxon>Chlorobiia</taxon>
        <taxon>Chlorobiales</taxon>
        <taxon>Chlorobiaceae</taxon>
        <taxon>Chlorobium/Pelodictyon group</taxon>
        <taxon>Chlorobium</taxon>
    </lineage>
</organism>
<dbReference type="HOGENOM" id="CLU_047806_7_1_10"/>
<evidence type="ECO:0000256" key="2">
    <source>
        <dbReference type="ARBA" id="ARBA00026073"/>
    </source>
</evidence>
<keyword evidence="4" id="KW-0239">DNA-directed DNA polymerase</keyword>
<gene>
    <name evidence="4" type="ordered locus">Cphamn1_2155</name>
</gene>
<sequence>MKSDISSPQRERVVAVDVETTGLSPLRGDRVIEVAAVAIVNGVIEEHFCCLINVNAPIPTVVQKIHGITPELLAGEKPPEAVWPEFLNFIGSNILIAHNAPFDISFIRNELQLLGLSLLNGSQCTLAFSRKKFPQLKSHKLDNVARHVLGGMPKGIKLHRASGDALLTAMIWQAIENTQL</sequence>
<dbReference type="SMART" id="SM00479">
    <property type="entry name" value="EXOIII"/>
    <property type="match status" value="1"/>
</dbReference>
<dbReference type="Pfam" id="PF00929">
    <property type="entry name" value="RNase_T"/>
    <property type="match status" value="1"/>
</dbReference>
<dbReference type="CDD" id="cd06127">
    <property type="entry name" value="DEDDh"/>
    <property type="match status" value="1"/>
</dbReference>
<dbReference type="AlphaFoldDB" id="B3ENH1"/>
<accession>B3ENH1</accession>
<dbReference type="EMBL" id="CP001101">
    <property type="protein sequence ID" value="ACE05060.1"/>
    <property type="molecule type" value="Genomic_DNA"/>
</dbReference>
<dbReference type="EC" id="2.7.7.7" evidence="4"/>
<dbReference type="eggNOG" id="COG0847">
    <property type="taxonomic scope" value="Bacteria"/>
</dbReference>
<dbReference type="InterPro" id="IPR006054">
    <property type="entry name" value="DnaQ"/>
</dbReference>